<dbReference type="InterPro" id="IPR029055">
    <property type="entry name" value="Ntn_hydrolases_N"/>
</dbReference>
<dbReference type="PANTHER" id="PTHR43199">
    <property type="entry name" value="GLUTATHIONE HYDROLASE"/>
    <property type="match status" value="1"/>
</dbReference>
<keyword evidence="12" id="KW-0732">Signal</keyword>
<dbReference type="AlphaFoldDB" id="A0A2G4YYU3"/>
<feature type="binding site" evidence="10">
    <location>
        <position position="490"/>
    </location>
    <ligand>
        <name>L-glutamate</name>
        <dbReference type="ChEBI" id="CHEBI:29985"/>
    </ligand>
</feature>
<comment type="PTM">
    <text evidence="11">Cleaved by autocatalysis into a large and a small subunit.</text>
</comment>
<dbReference type="InterPro" id="IPR043137">
    <property type="entry name" value="GGT_ssub_C"/>
</dbReference>
<evidence type="ECO:0000256" key="10">
    <source>
        <dbReference type="PIRSR" id="PIRSR600101-2"/>
    </source>
</evidence>
<name>A0A2G4YYU3_9PROT</name>
<dbReference type="OrthoDB" id="9781342at2"/>
<evidence type="ECO:0000256" key="5">
    <source>
        <dbReference type="ARBA" id="ARBA00022801"/>
    </source>
</evidence>
<protein>
    <recommendedName>
        <fullName evidence="11">Glutathione hydrolase proenzyme</fullName>
        <ecNumber evidence="11">2.3.2.2</ecNumber>
        <ecNumber evidence="11">3.4.19.13</ecNumber>
    </recommendedName>
    <component>
        <recommendedName>
            <fullName evidence="11">Glutathione hydrolase large chain</fullName>
        </recommendedName>
    </component>
    <component>
        <recommendedName>
            <fullName evidence="11">Glutathione hydrolase small chain</fullName>
        </recommendedName>
    </component>
</protein>
<evidence type="ECO:0000313" key="14">
    <source>
        <dbReference type="Proteomes" id="UP000229730"/>
    </source>
</evidence>
<feature type="chain" id="PRO_5013666928" description="Glutathione hydrolase proenzyme" evidence="12">
    <location>
        <begin position="23"/>
        <end position="587"/>
    </location>
</feature>
<dbReference type="GO" id="GO:0036374">
    <property type="term" value="F:glutathione hydrolase activity"/>
    <property type="evidence" value="ECO:0007669"/>
    <property type="project" value="UniProtKB-UniRule"/>
</dbReference>
<keyword evidence="7 11" id="KW-0012">Acyltransferase</keyword>
<evidence type="ECO:0000256" key="1">
    <source>
        <dbReference type="ARBA" id="ARBA00001049"/>
    </source>
</evidence>
<evidence type="ECO:0000256" key="9">
    <source>
        <dbReference type="PIRSR" id="PIRSR600101-1"/>
    </source>
</evidence>
<dbReference type="Gene3D" id="3.60.20.40">
    <property type="match status" value="1"/>
</dbReference>
<gene>
    <name evidence="13" type="primary">ggt</name>
    <name evidence="13" type="ORF">CRD36_01755</name>
</gene>
<comment type="subunit">
    <text evidence="11">This enzyme consists of two polypeptide chains, which are synthesized in precursor form from a single polypeptide.</text>
</comment>
<evidence type="ECO:0000256" key="12">
    <source>
        <dbReference type="SAM" id="SignalP"/>
    </source>
</evidence>
<comment type="catalytic activity">
    <reaction evidence="2 11">
        <text>glutathione + H2O = L-cysteinylglycine + L-glutamate</text>
        <dbReference type="Rhea" id="RHEA:28807"/>
        <dbReference type="ChEBI" id="CHEBI:15377"/>
        <dbReference type="ChEBI" id="CHEBI:29985"/>
        <dbReference type="ChEBI" id="CHEBI:57925"/>
        <dbReference type="ChEBI" id="CHEBI:61694"/>
        <dbReference type="EC" id="3.4.19.13"/>
    </reaction>
</comment>
<dbReference type="InterPro" id="IPR000101">
    <property type="entry name" value="GGT_peptidase"/>
</dbReference>
<dbReference type="Proteomes" id="UP000229730">
    <property type="component" value="Unassembled WGS sequence"/>
</dbReference>
<organism evidence="13 14">
    <name type="scientific">Paremcibacter congregatus</name>
    <dbReference type="NCBI Taxonomy" id="2043170"/>
    <lineage>
        <taxon>Bacteria</taxon>
        <taxon>Pseudomonadati</taxon>
        <taxon>Pseudomonadota</taxon>
        <taxon>Alphaproteobacteria</taxon>
        <taxon>Emcibacterales</taxon>
        <taxon>Emcibacteraceae</taxon>
        <taxon>Paremcibacter</taxon>
    </lineage>
</organism>
<evidence type="ECO:0000313" key="13">
    <source>
        <dbReference type="EMBL" id="PHZ86626.1"/>
    </source>
</evidence>
<dbReference type="PRINTS" id="PR01210">
    <property type="entry name" value="GGTRANSPTASE"/>
</dbReference>
<keyword evidence="11" id="KW-0317">Glutathione biosynthesis</keyword>
<feature type="signal peptide" evidence="12">
    <location>
        <begin position="1"/>
        <end position="22"/>
    </location>
</feature>
<dbReference type="GO" id="GO:0103068">
    <property type="term" value="F:leukotriene C4 gamma-glutamyl transferase activity"/>
    <property type="evidence" value="ECO:0007669"/>
    <property type="project" value="UniProtKB-EC"/>
</dbReference>
<keyword evidence="14" id="KW-1185">Reference proteome</keyword>
<dbReference type="UniPathway" id="UPA00204"/>
<comment type="catalytic activity">
    <reaction evidence="8 11">
        <text>an N-terminal (5-L-glutamyl)-[peptide] + an alpha-amino acid = 5-L-glutamyl amino acid + an N-terminal L-alpha-aminoacyl-[peptide]</text>
        <dbReference type="Rhea" id="RHEA:23904"/>
        <dbReference type="Rhea" id="RHEA-COMP:9780"/>
        <dbReference type="Rhea" id="RHEA-COMP:9795"/>
        <dbReference type="ChEBI" id="CHEBI:77644"/>
        <dbReference type="ChEBI" id="CHEBI:78597"/>
        <dbReference type="ChEBI" id="CHEBI:78599"/>
        <dbReference type="ChEBI" id="CHEBI:78608"/>
        <dbReference type="EC" id="2.3.2.2"/>
    </reaction>
</comment>
<comment type="caution">
    <text evidence="13">The sequence shown here is derived from an EMBL/GenBank/DDBJ whole genome shotgun (WGS) entry which is preliminary data.</text>
</comment>
<dbReference type="Gene3D" id="1.10.246.130">
    <property type="match status" value="1"/>
</dbReference>
<comment type="pathway">
    <text evidence="11">Sulfur metabolism; glutathione metabolism.</text>
</comment>
<evidence type="ECO:0000256" key="2">
    <source>
        <dbReference type="ARBA" id="ARBA00001089"/>
    </source>
</evidence>
<keyword evidence="6 11" id="KW-0865">Zymogen</keyword>
<evidence type="ECO:0000256" key="7">
    <source>
        <dbReference type="ARBA" id="ARBA00023315"/>
    </source>
</evidence>
<feature type="binding site" evidence="10">
    <location>
        <position position="113"/>
    </location>
    <ligand>
        <name>L-glutamate</name>
        <dbReference type="ChEBI" id="CHEBI:29985"/>
    </ligand>
</feature>
<dbReference type="Pfam" id="PF01019">
    <property type="entry name" value="G_glu_transpept"/>
    <property type="match status" value="1"/>
</dbReference>
<accession>A0A2G4YYU3</accession>
<evidence type="ECO:0000256" key="8">
    <source>
        <dbReference type="ARBA" id="ARBA00047417"/>
    </source>
</evidence>
<feature type="binding site" evidence="10">
    <location>
        <position position="443"/>
    </location>
    <ligand>
        <name>L-glutamate</name>
        <dbReference type="ChEBI" id="CHEBI:29985"/>
    </ligand>
</feature>
<dbReference type="SUPFAM" id="SSF56235">
    <property type="entry name" value="N-terminal nucleophile aminohydrolases (Ntn hydrolases)"/>
    <property type="match status" value="1"/>
</dbReference>
<dbReference type="InParanoid" id="A0A2G4YYU3"/>
<dbReference type="RefSeq" id="WP_099471002.1">
    <property type="nucleotide sequence ID" value="NZ_CP041025.1"/>
</dbReference>
<dbReference type="InterPro" id="IPR043138">
    <property type="entry name" value="GGT_lsub"/>
</dbReference>
<evidence type="ECO:0000256" key="6">
    <source>
        <dbReference type="ARBA" id="ARBA00023145"/>
    </source>
</evidence>
<feature type="binding site" evidence="10">
    <location>
        <begin position="467"/>
        <end position="468"/>
    </location>
    <ligand>
        <name>L-glutamate</name>
        <dbReference type="ChEBI" id="CHEBI:29985"/>
    </ligand>
</feature>
<feature type="active site" description="Nucleophile" evidence="9">
    <location>
        <position position="403"/>
    </location>
</feature>
<reference evidence="13 14" key="1">
    <citation type="submission" date="2017-10" db="EMBL/GenBank/DDBJ databases">
        <title>Frigbacter circumglobatus gen. nov. sp. nov., isolated from sediment cultured in situ.</title>
        <authorList>
            <person name="Zhao Z."/>
        </authorList>
    </citation>
    <scope>NUCLEOTIDE SEQUENCE [LARGE SCALE GENOMIC DNA]</scope>
    <source>
        <strain evidence="13 14">ZYL</strain>
    </source>
</reference>
<dbReference type="GO" id="GO:0006751">
    <property type="term" value="P:glutathione catabolic process"/>
    <property type="evidence" value="ECO:0007669"/>
    <property type="project" value="UniProtKB-UniRule"/>
</dbReference>
<evidence type="ECO:0000256" key="4">
    <source>
        <dbReference type="ARBA" id="ARBA00022679"/>
    </source>
</evidence>
<dbReference type="EC" id="3.4.19.13" evidence="11"/>
<sequence length="587" mass="62840">MKSCFLPFLRCLSLVVGLCVVAGGYALVSADSGQAENHQKASRHMVTAANPHAAQAGLEILRAGGSAVDAAIAVEAVLGLVEPQSSGLGGGAFLMHYDPTAPKGERIDAYDGREMAPAAATADMFQDVLNDNSKGFYDAVLGGRSVGTPSVVAMLYLAHQKRGKLPWGDLFAPALRLAEGGFKVSPRLHYLIDRDPLLRKMKASRAYFYNADGKAWPVGHLLKNPAYAKSLKIIARAGAAGFYHGPLAQEIVAAVQGSEVNPGKLTLEDMAAYKPKLRRPICGPYRVWTICGMPPPSSGGGTVASILGILQSFDLKAMGANSLAAVHVILEAERLAYADRDMYMADSDYVNVPMALFTDPFYLSDRARQIDLQRSMGHAEAGTPPGASRIAFAAGMTPELPSTTHFSIVDQWGQMVSMTATVESAFGSRVMAGGFMLNNEMTDFSLRWERDGLPVANRIAPGKRPRSSMSPTFVLDEDRNVVMAIGSPGGGSIIAYVAQTIINVLDWDMDLQQAIDQPHFLTRGGVVSLERDTGLSALEEPLRDKGHQVRSRTVNSGLHGIIVHRGADGTWYEGAADKRREGVVVAD</sequence>
<comment type="similarity">
    <text evidence="3 11">Belongs to the gamma-glutamyltransferase family.</text>
</comment>
<dbReference type="EC" id="2.3.2.2" evidence="11"/>
<dbReference type="InterPro" id="IPR051792">
    <property type="entry name" value="GGT_bact"/>
</dbReference>
<dbReference type="GO" id="GO:0006750">
    <property type="term" value="P:glutathione biosynthetic process"/>
    <property type="evidence" value="ECO:0007669"/>
    <property type="project" value="UniProtKB-KW"/>
</dbReference>
<evidence type="ECO:0000256" key="3">
    <source>
        <dbReference type="ARBA" id="ARBA00009381"/>
    </source>
</evidence>
<dbReference type="EMBL" id="PDEM01000007">
    <property type="protein sequence ID" value="PHZ86626.1"/>
    <property type="molecule type" value="Genomic_DNA"/>
</dbReference>
<keyword evidence="4 11" id="KW-0808">Transferase</keyword>
<evidence type="ECO:0000256" key="11">
    <source>
        <dbReference type="RuleBase" id="RU368036"/>
    </source>
</evidence>
<keyword evidence="5 11" id="KW-0378">Hydrolase</keyword>
<dbReference type="NCBIfam" id="TIGR00066">
    <property type="entry name" value="g_glut_trans"/>
    <property type="match status" value="1"/>
</dbReference>
<comment type="catalytic activity">
    <reaction evidence="1 11">
        <text>an S-substituted glutathione + H2O = an S-substituted L-cysteinylglycine + L-glutamate</text>
        <dbReference type="Rhea" id="RHEA:59468"/>
        <dbReference type="ChEBI" id="CHEBI:15377"/>
        <dbReference type="ChEBI" id="CHEBI:29985"/>
        <dbReference type="ChEBI" id="CHEBI:90779"/>
        <dbReference type="ChEBI" id="CHEBI:143103"/>
        <dbReference type="EC" id="3.4.19.13"/>
    </reaction>
</comment>
<dbReference type="PANTHER" id="PTHR43199:SF1">
    <property type="entry name" value="GLUTATHIONE HYDROLASE PROENZYME"/>
    <property type="match status" value="1"/>
</dbReference>
<proteinExistence type="inferred from homology"/>